<name>A0AAD6VQG7_9AGAR</name>
<reference evidence="3" key="1">
    <citation type="submission" date="2023-03" db="EMBL/GenBank/DDBJ databases">
        <title>Massive genome expansion in bonnet fungi (Mycena s.s.) driven by repeated elements and novel gene families across ecological guilds.</title>
        <authorList>
            <consortium name="Lawrence Berkeley National Laboratory"/>
            <person name="Harder C.B."/>
            <person name="Miyauchi S."/>
            <person name="Viragh M."/>
            <person name="Kuo A."/>
            <person name="Thoen E."/>
            <person name="Andreopoulos B."/>
            <person name="Lu D."/>
            <person name="Skrede I."/>
            <person name="Drula E."/>
            <person name="Henrissat B."/>
            <person name="Morin E."/>
            <person name="Kohler A."/>
            <person name="Barry K."/>
            <person name="LaButti K."/>
            <person name="Morin E."/>
            <person name="Salamov A."/>
            <person name="Lipzen A."/>
            <person name="Mereny Z."/>
            <person name="Hegedus B."/>
            <person name="Baldrian P."/>
            <person name="Stursova M."/>
            <person name="Weitz H."/>
            <person name="Taylor A."/>
            <person name="Grigoriev I.V."/>
            <person name="Nagy L.G."/>
            <person name="Martin F."/>
            <person name="Kauserud H."/>
        </authorList>
    </citation>
    <scope>NUCLEOTIDE SEQUENCE</scope>
    <source>
        <strain evidence="3">9144</strain>
    </source>
</reference>
<accession>A0AAD6VQG7</accession>
<evidence type="ECO:0000256" key="1">
    <source>
        <dbReference type="SAM" id="MobiDB-lite"/>
    </source>
</evidence>
<evidence type="ECO:0000313" key="3">
    <source>
        <dbReference type="EMBL" id="KAJ7216495.1"/>
    </source>
</evidence>
<feature type="compositionally biased region" description="Basic and acidic residues" evidence="1">
    <location>
        <begin position="520"/>
        <end position="537"/>
    </location>
</feature>
<evidence type="ECO:0000259" key="2">
    <source>
        <dbReference type="Pfam" id="PF00644"/>
    </source>
</evidence>
<gene>
    <name evidence="3" type="ORF">GGX14DRAFT_696303</name>
</gene>
<dbReference type="AlphaFoldDB" id="A0AAD6VQG7"/>
<dbReference type="InterPro" id="IPR012317">
    <property type="entry name" value="Poly(ADP-ribose)pol_cat_dom"/>
</dbReference>
<protein>
    <recommendedName>
        <fullName evidence="2">PARP catalytic domain-containing protein</fullName>
    </recommendedName>
</protein>
<feature type="domain" description="PARP catalytic" evidence="2">
    <location>
        <begin position="240"/>
        <end position="343"/>
    </location>
</feature>
<dbReference type="GO" id="GO:0003950">
    <property type="term" value="F:NAD+ poly-ADP-ribosyltransferase activity"/>
    <property type="evidence" value="ECO:0007669"/>
    <property type="project" value="InterPro"/>
</dbReference>
<feature type="region of interest" description="Disordered" evidence="1">
    <location>
        <begin position="99"/>
        <end position="169"/>
    </location>
</feature>
<proteinExistence type="predicted"/>
<evidence type="ECO:0000313" key="4">
    <source>
        <dbReference type="Proteomes" id="UP001219525"/>
    </source>
</evidence>
<feature type="compositionally biased region" description="Basic and acidic residues" evidence="1">
    <location>
        <begin position="137"/>
        <end position="157"/>
    </location>
</feature>
<feature type="region of interest" description="Disordered" evidence="1">
    <location>
        <begin position="514"/>
        <end position="537"/>
    </location>
</feature>
<sequence length="537" mass="56038">MADSFSDEIVVLDVLPVCTGSKHADQHLQVGKRATGSQVGDPPTRARPARLELSEHVSQAPQAQCKKRRFIEIIEISDSEDDSAPTKRRVLGAAIDLGGGNAKPGPSSVVIRDHAPASHPSVPENLNPDECNPLTRGTRDLKDRRAREEQEREHQETPQRAAKLNTRQQKQDAVIARKLAAQEAKELKKVLEAVRKKEEGIVFRVVVDVETKLLEDGSPAHEDDLARFEPWKQKLASSGIQVKKFHWIVNYELEKKFEEAREILRGLMPGDEPQEVQMFHGTREANFDSILSGGFRIGGVGGHPVVHGSSEGRGIYLAANPTLSCGYAEGANRIFACRVLPGRTNGDCKYSRTVPKKLGNGLYESSGSAASVLVVRHTDLVLPCYMIEWKEMPMGNFGLGAVAGLGGAFGAGGLGAFGAGGLGAFGAGAGLGGFGVGVGGLGGFGVGALGAGAGLGGFGIGPLGGFGAGAGLGGFGVGALGGFGFGAGAGLGGYVPPVLADPRLLGAAVFAPVAPPPADTRGKADVDQVAPKREEFN</sequence>
<keyword evidence="4" id="KW-1185">Reference proteome</keyword>
<dbReference type="Proteomes" id="UP001219525">
    <property type="component" value="Unassembled WGS sequence"/>
</dbReference>
<dbReference type="SUPFAM" id="SSF56399">
    <property type="entry name" value="ADP-ribosylation"/>
    <property type="match status" value="1"/>
</dbReference>
<dbReference type="EMBL" id="JARJCW010000015">
    <property type="protein sequence ID" value="KAJ7216495.1"/>
    <property type="molecule type" value="Genomic_DNA"/>
</dbReference>
<organism evidence="3 4">
    <name type="scientific">Mycena pura</name>
    <dbReference type="NCBI Taxonomy" id="153505"/>
    <lineage>
        <taxon>Eukaryota</taxon>
        <taxon>Fungi</taxon>
        <taxon>Dikarya</taxon>
        <taxon>Basidiomycota</taxon>
        <taxon>Agaricomycotina</taxon>
        <taxon>Agaricomycetes</taxon>
        <taxon>Agaricomycetidae</taxon>
        <taxon>Agaricales</taxon>
        <taxon>Marasmiineae</taxon>
        <taxon>Mycenaceae</taxon>
        <taxon>Mycena</taxon>
    </lineage>
</organism>
<dbReference type="Gene3D" id="3.90.228.10">
    <property type="match status" value="1"/>
</dbReference>
<comment type="caution">
    <text evidence="3">The sequence shown here is derived from an EMBL/GenBank/DDBJ whole genome shotgun (WGS) entry which is preliminary data.</text>
</comment>
<dbReference type="Pfam" id="PF00644">
    <property type="entry name" value="PARP"/>
    <property type="match status" value="1"/>
</dbReference>